<dbReference type="PANTHER" id="PTHR10742:SF410">
    <property type="entry name" value="LYSINE-SPECIFIC HISTONE DEMETHYLASE 2"/>
    <property type="match status" value="1"/>
</dbReference>
<dbReference type="EMBL" id="AP022595">
    <property type="protein sequence ID" value="BBY59779.1"/>
    <property type="molecule type" value="Genomic_DNA"/>
</dbReference>
<dbReference type="InterPro" id="IPR050281">
    <property type="entry name" value="Flavin_monoamine_oxidase"/>
</dbReference>
<dbReference type="Gene3D" id="3.50.50.60">
    <property type="entry name" value="FAD/NAD(P)-binding domain"/>
    <property type="match status" value="1"/>
</dbReference>
<name>A0A7I7SUB2_9MYCO</name>
<sequence length="43" mass="4628">MHALGEPVGERLLFAGEATNPEWFGTVHGAHLSGQREADRILG</sequence>
<keyword evidence="3" id="KW-1185">Reference proteome</keyword>
<dbReference type="SUPFAM" id="SSF51905">
    <property type="entry name" value="FAD/NAD(P)-binding domain"/>
    <property type="match status" value="1"/>
</dbReference>
<dbReference type="InterPro" id="IPR002937">
    <property type="entry name" value="Amino_oxidase"/>
</dbReference>
<dbReference type="GO" id="GO:0016491">
    <property type="term" value="F:oxidoreductase activity"/>
    <property type="evidence" value="ECO:0007669"/>
    <property type="project" value="InterPro"/>
</dbReference>
<evidence type="ECO:0000313" key="3">
    <source>
        <dbReference type="Proteomes" id="UP000466445"/>
    </source>
</evidence>
<dbReference type="PANTHER" id="PTHR10742">
    <property type="entry name" value="FLAVIN MONOAMINE OXIDASE"/>
    <property type="match status" value="1"/>
</dbReference>
<dbReference type="AlphaFoldDB" id="A0A7I7SUB2"/>
<protein>
    <recommendedName>
        <fullName evidence="1">Amine oxidase domain-containing protein</fullName>
    </recommendedName>
</protein>
<dbReference type="Pfam" id="PF01593">
    <property type="entry name" value="Amino_oxidase"/>
    <property type="match status" value="1"/>
</dbReference>
<gene>
    <name evidence="2" type="ORF">MSAR_29150</name>
</gene>
<feature type="domain" description="Amine oxidase" evidence="1">
    <location>
        <begin position="10"/>
        <end position="42"/>
    </location>
</feature>
<accession>A0A7I7SUB2</accession>
<reference evidence="2 3" key="1">
    <citation type="journal article" date="2019" name="Emerg. Microbes Infect.">
        <title>Comprehensive subspecies identification of 175 nontuberculous mycobacteria species based on 7547 genomic profiles.</title>
        <authorList>
            <person name="Matsumoto Y."/>
            <person name="Kinjo T."/>
            <person name="Motooka D."/>
            <person name="Nabeya D."/>
            <person name="Jung N."/>
            <person name="Uechi K."/>
            <person name="Horii T."/>
            <person name="Iida T."/>
            <person name="Fujita J."/>
            <person name="Nakamura S."/>
        </authorList>
    </citation>
    <scope>NUCLEOTIDE SEQUENCE [LARGE SCALE GENOMIC DNA]</scope>
    <source>
        <strain evidence="2 3">JCM 30395</strain>
    </source>
</reference>
<dbReference type="KEGG" id="msar:MSAR_29150"/>
<organism evidence="2 3">
    <name type="scientific">Mycolicibacterium sarraceniae</name>
    <dbReference type="NCBI Taxonomy" id="1534348"/>
    <lineage>
        <taxon>Bacteria</taxon>
        <taxon>Bacillati</taxon>
        <taxon>Actinomycetota</taxon>
        <taxon>Actinomycetes</taxon>
        <taxon>Mycobacteriales</taxon>
        <taxon>Mycobacteriaceae</taxon>
        <taxon>Mycolicibacterium</taxon>
    </lineage>
</organism>
<dbReference type="InterPro" id="IPR036188">
    <property type="entry name" value="FAD/NAD-bd_sf"/>
</dbReference>
<evidence type="ECO:0000259" key="1">
    <source>
        <dbReference type="Pfam" id="PF01593"/>
    </source>
</evidence>
<dbReference type="Proteomes" id="UP000466445">
    <property type="component" value="Chromosome"/>
</dbReference>
<proteinExistence type="predicted"/>
<evidence type="ECO:0000313" key="2">
    <source>
        <dbReference type="EMBL" id="BBY59779.1"/>
    </source>
</evidence>